<feature type="transmembrane region" description="Helical" evidence="1">
    <location>
        <begin position="267"/>
        <end position="286"/>
    </location>
</feature>
<organism evidence="2 3">
    <name type="scientific">Argiope bruennichi</name>
    <name type="common">Wasp spider</name>
    <name type="synonym">Aranea bruennichi</name>
    <dbReference type="NCBI Taxonomy" id="94029"/>
    <lineage>
        <taxon>Eukaryota</taxon>
        <taxon>Metazoa</taxon>
        <taxon>Ecdysozoa</taxon>
        <taxon>Arthropoda</taxon>
        <taxon>Chelicerata</taxon>
        <taxon>Arachnida</taxon>
        <taxon>Araneae</taxon>
        <taxon>Araneomorphae</taxon>
        <taxon>Entelegynae</taxon>
        <taxon>Araneoidea</taxon>
        <taxon>Araneidae</taxon>
        <taxon>Argiope</taxon>
    </lineage>
</organism>
<feature type="transmembrane region" description="Helical" evidence="1">
    <location>
        <begin position="213"/>
        <end position="233"/>
    </location>
</feature>
<name>A0A8T0EGI3_ARGBR</name>
<gene>
    <name evidence="2" type="ORF">HNY73_015699</name>
</gene>
<keyword evidence="1" id="KW-0472">Membrane</keyword>
<keyword evidence="1" id="KW-0812">Transmembrane</keyword>
<evidence type="ECO:0000313" key="3">
    <source>
        <dbReference type="Proteomes" id="UP000807504"/>
    </source>
</evidence>
<reference evidence="2" key="2">
    <citation type="submission" date="2020-06" db="EMBL/GenBank/DDBJ databases">
        <authorList>
            <person name="Sheffer M."/>
        </authorList>
    </citation>
    <scope>NUCLEOTIDE SEQUENCE</scope>
</reference>
<dbReference type="Proteomes" id="UP000807504">
    <property type="component" value="Unassembled WGS sequence"/>
</dbReference>
<protein>
    <submittedName>
        <fullName evidence="2">Uncharacterized protein</fullName>
    </submittedName>
</protein>
<dbReference type="AlphaFoldDB" id="A0A8T0EGI3"/>
<evidence type="ECO:0000313" key="2">
    <source>
        <dbReference type="EMBL" id="KAF8772997.1"/>
    </source>
</evidence>
<dbReference type="EMBL" id="JABXBU010002227">
    <property type="protein sequence ID" value="KAF8772997.1"/>
    <property type="molecule type" value="Genomic_DNA"/>
</dbReference>
<comment type="caution">
    <text evidence="2">The sequence shown here is derived from an EMBL/GenBank/DDBJ whole genome shotgun (WGS) entry which is preliminary data.</text>
</comment>
<keyword evidence="3" id="KW-1185">Reference proteome</keyword>
<keyword evidence="1" id="KW-1133">Transmembrane helix</keyword>
<proteinExistence type="predicted"/>
<accession>A0A8T0EGI3</accession>
<reference evidence="2" key="1">
    <citation type="journal article" date="2020" name="bioRxiv">
        <title>Chromosome-level reference genome of the European wasp spider Argiope bruennichi: a resource for studies on range expansion and evolutionary adaptation.</title>
        <authorList>
            <person name="Sheffer M.M."/>
            <person name="Hoppe A."/>
            <person name="Krehenwinkel H."/>
            <person name="Uhl G."/>
            <person name="Kuss A.W."/>
            <person name="Jensen L."/>
            <person name="Jensen C."/>
            <person name="Gillespie R.G."/>
            <person name="Hoff K.J."/>
            <person name="Prost S."/>
        </authorList>
    </citation>
    <scope>NUCLEOTIDE SEQUENCE</scope>
</reference>
<evidence type="ECO:0000256" key="1">
    <source>
        <dbReference type="SAM" id="Phobius"/>
    </source>
</evidence>
<sequence>MSVPASFLSKMIIQRNYTWNATPLLQDEAREMDDELYAIGGASGHTEEIICEPQTDVSDIVKTLFLAWLQFPPKWLDDPEYEGIQVLNPKSLQAMSTAWRQISAERNVLPKQEIILQGLVASMVEYMHRQQMMATEGEENRVKEIFTGHIADIVAEGWQQILDGIDKEEARERAKKRRERWRRIRERRRRRKEIEEILSFYEPFARMDNRVPLTCRIFCIFLCQCCSIFTFQFPIHTMLLAWPLSIGIMGGTYFAECPMSHLMPYMMMAMGAVGTIALLARLSFVTYEKFSKKEIDAIWPWTVLKVMEFAFLDLLIIRK</sequence>